<dbReference type="RefSeq" id="WP_200991917.1">
    <property type="nucleotide sequence ID" value="NZ_MK318989.1"/>
</dbReference>
<accession>A0A7S4ZT83</accession>
<dbReference type="AlphaFoldDB" id="A0A7S4ZT83"/>
<sequence>MIDDPISTILSTFRELPDFSAFEAFARALWQNEAAVMVGAGFSRVCTREIDRIVSTGVV</sequence>
<proteinExistence type="predicted"/>
<keyword evidence="1" id="KW-0614">Plasmid</keyword>
<dbReference type="EMBL" id="MK318989">
    <property type="protein sequence ID" value="QCL10617.1"/>
    <property type="molecule type" value="Genomic_DNA"/>
</dbReference>
<protein>
    <submittedName>
        <fullName evidence="1">Uncharacterized protein</fullName>
    </submittedName>
</protein>
<organism evidence="1">
    <name type="scientific">Rhizobium rhizogenes</name>
    <name type="common">Agrobacterium rhizogenes</name>
    <dbReference type="NCBI Taxonomy" id="359"/>
    <lineage>
        <taxon>Bacteria</taxon>
        <taxon>Pseudomonadati</taxon>
        <taxon>Pseudomonadota</taxon>
        <taxon>Alphaproteobacteria</taxon>
        <taxon>Hyphomicrobiales</taxon>
        <taxon>Rhizobiaceae</taxon>
        <taxon>Rhizobium/Agrobacterium group</taxon>
        <taxon>Rhizobium</taxon>
    </lineage>
</organism>
<name>A0A7S4ZT83_RHIRH</name>
<gene>
    <name evidence="1" type="ORF">pC6.5d_724</name>
</gene>
<reference evidence="1" key="1">
    <citation type="submission" date="2018-12" db="EMBL/GenBank/DDBJ databases">
        <title>Three Rhizobium rhizogenes strains isolated from the same crown gall tumor carry diverse plasmids.</title>
        <authorList>
            <person name="Pulawska J."/>
            <person name="Kuzmanovic N."/>
        </authorList>
    </citation>
    <scope>NUCLEOTIDE SEQUENCE</scope>
    <source>
        <strain evidence="1">C6.5</strain>
        <plasmid evidence="1">pC6.5d</plasmid>
    </source>
</reference>
<geneLocation type="plasmid" evidence="1">
    <name>pC6.5d</name>
</geneLocation>
<evidence type="ECO:0000313" key="1">
    <source>
        <dbReference type="EMBL" id="QCL10617.1"/>
    </source>
</evidence>